<name>A0A7Z0N9A2_9GAMM</name>
<gene>
    <name evidence="5" type="ORF">HZU72_12740</name>
</gene>
<dbReference type="InterPro" id="IPR010158">
    <property type="entry name" value="Amidase_Cbmase"/>
</dbReference>
<evidence type="ECO:0000256" key="2">
    <source>
        <dbReference type="ARBA" id="ARBA00022801"/>
    </source>
</evidence>
<dbReference type="AlphaFoldDB" id="A0A7Z0N9A2"/>
<evidence type="ECO:0000256" key="3">
    <source>
        <dbReference type="PIRSR" id="PIRSR001235-1"/>
    </source>
</evidence>
<dbReference type="Proteomes" id="UP000520876">
    <property type="component" value="Unassembled WGS sequence"/>
</dbReference>
<keyword evidence="3" id="KW-0479">Metal-binding</keyword>
<feature type="binding site" evidence="3">
    <location>
        <position position="80"/>
    </location>
    <ligand>
        <name>Zn(2+)</name>
        <dbReference type="ChEBI" id="CHEBI:29105"/>
        <label>1</label>
    </ligand>
</feature>
<sequence>MQVDADRLWQTIQGMGEIGKTPGGGSSRLALSDEDIEGRKEFLRWVSHEGCHYRTDVYGNIFVQRTGNDNSLKPVVLGSHLDTQPRGGKFDGVLGVLSGLEVIRVLNEHRVVTKRPIEIAVWTNEEGSRFSPAMSGSAAFAGLLSETDYRSSQDAEGNTLGECLDISGFKGDLLPNDIPIGCYLELHIEQGPILEERNIPVAVVNGVQGVLWLDIHFYGESAHAGPTPMANRKDALFAASDFINKFREETLKDKKDDARFTVGNLSVGHPSRNVVPSLTIVNVDIRHVNDIELERLEEKVHCLLKEMKEEHGVEVAVEIKWKMPVLKFNDNLLNVLSKAVSKCDVAPFMMMSGAGHDAANISRISPTAMLFVPSVNGISHNEREFTNKEHCALGAQALLNAVLDLANNEKDFN</sequence>
<comment type="caution">
    <text evidence="5">The sequence shown here is derived from an EMBL/GenBank/DDBJ whole genome shotgun (WGS) entry which is preliminary data.</text>
</comment>
<organism evidence="5 6">
    <name type="scientific">Vreelandella sedimenti</name>
    <dbReference type="NCBI Taxonomy" id="2729618"/>
    <lineage>
        <taxon>Bacteria</taxon>
        <taxon>Pseudomonadati</taxon>
        <taxon>Pseudomonadota</taxon>
        <taxon>Gammaproteobacteria</taxon>
        <taxon>Oceanospirillales</taxon>
        <taxon>Halomonadaceae</taxon>
        <taxon>Vreelandella</taxon>
    </lineage>
</organism>
<feature type="binding site" evidence="3">
    <location>
        <position position="380"/>
    </location>
    <ligand>
        <name>Zn(2+)</name>
        <dbReference type="ChEBI" id="CHEBI:29105"/>
        <label>2</label>
    </ligand>
</feature>
<dbReference type="InterPro" id="IPR036264">
    <property type="entry name" value="Bact_exopeptidase_dim_dom"/>
</dbReference>
<dbReference type="NCBIfam" id="TIGR01879">
    <property type="entry name" value="hydantase"/>
    <property type="match status" value="1"/>
</dbReference>
<evidence type="ECO:0000313" key="5">
    <source>
        <dbReference type="EMBL" id="NYT73291.1"/>
    </source>
</evidence>
<keyword evidence="3" id="KW-0862">Zinc</keyword>
<dbReference type="Pfam" id="PF01546">
    <property type="entry name" value="Peptidase_M20"/>
    <property type="match status" value="1"/>
</dbReference>
<dbReference type="NCBIfam" id="NF006769">
    <property type="entry name" value="PRK09290.1-3"/>
    <property type="match status" value="1"/>
</dbReference>
<feature type="binding site" evidence="3">
    <location>
        <position position="91"/>
    </location>
    <ligand>
        <name>Zn(2+)</name>
        <dbReference type="ChEBI" id="CHEBI:29105"/>
        <label>1</label>
    </ligand>
</feature>
<dbReference type="SUPFAM" id="SSF55031">
    <property type="entry name" value="Bacterial exopeptidase dimerisation domain"/>
    <property type="match status" value="1"/>
</dbReference>
<dbReference type="GO" id="GO:0016813">
    <property type="term" value="F:hydrolase activity, acting on carbon-nitrogen (but not peptide) bonds, in linear amidines"/>
    <property type="evidence" value="ECO:0007669"/>
    <property type="project" value="InterPro"/>
</dbReference>
<reference evidence="5 6" key="1">
    <citation type="submission" date="2020-07" db="EMBL/GenBank/DDBJ databases">
        <title>Halomonas sp. QX-2 draft genome sequence.</title>
        <authorList>
            <person name="Qiu X."/>
        </authorList>
    </citation>
    <scope>NUCLEOTIDE SEQUENCE [LARGE SCALE GENOMIC DNA]</scope>
    <source>
        <strain evidence="5 6">QX-2</strain>
    </source>
</reference>
<keyword evidence="2 5" id="KW-0378">Hydrolase</keyword>
<dbReference type="Pfam" id="PF07687">
    <property type="entry name" value="M20_dimer"/>
    <property type="match status" value="1"/>
</dbReference>
<comment type="similarity">
    <text evidence="1">Belongs to the peptidase M20 family.</text>
</comment>
<comment type="cofactor">
    <cofactor evidence="3">
        <name>Zn(2+)</name>
        <dbReference type="ChEBI" id="CHEBI:29105"/>
    </cofactor>
    <text evidence="3">Binds 2 Zn(2+) ions per subunit.</text>
</comment>
<dbReference type="SUPFAM" id="SSF53187">
    <property type="entry name" value="Zn-dependent exopeptidases"/>
    <property type="match status" value="1"/>
</dbReference>
<accession>A0A7Z0N9A2</accession>
<feature type="binding site" evidence="3">
    <location>
        <position position="126"/>
    </location>
    <ligand>
        <name>Zn(2+)</name>
        <dbReference type="ChEBI" id="CHEBI:29105"/>
        <label>2</label>
    </ligand>
</feature>
<evidence type="ECO:0000259" key="4">
    <source>
        <dbReference type="Pfam" id="PF07687"/>
    </source>
</evidence>
<dbReference type="PANTHER" id="PTHR32494">
    <property type="entry name" value="ALLANTOATE DEIMINASE-RELATED"/>
    <property type="match status" value="1"/>
</dbReference>
<protein>
    <submittedName>
        <fullName evidence="5">Zn-dependent hydrolase</fullName>
    </submittedName>
</protein>
<dbReference type="PIRSF" id="PIRSF001235">
    <property type="entry name" value="Amidase_carbamoylase"/>
    <property type="match status" value="1"/>
</dbReference>
<dbReference type="InterPro" id="IPR011650">
    <property type="entry name" value="Peptidase_M20_dimer"/>
</dbReference>
<dbReference type="CDD" id="cd03884">
    <property type="entry name" value="M20_bAS"/>
    <property type="match status" value="1"/>
</dbReference>
<keyword evidence="6" id="KW-1185">Reference proteome</keyword>
<dbReference type="PANTHER" id="PTHR32494:SF5">
    <property type="entry name" value="ALLANTOATE AMIDOHYDROLASE"/>
    <property type="match status" value="1"/>
</dbReference>
<proteinExistence type="inferred from homology"/>
<feature type="domain" description="Peptidase M20 dimerisation" evidence="4">
    <location>
        <begin position="206"/>
        <end position="310"/>
    </location>
</feature>
<feature type="binding site" evidence="3">
    <location>
        <position position="91"/>
    </location>
    <ligand>
        <name>Zn(2+)</name>
        <dbReference type="ChEBI" id="CHEBI:29105"/>
        <label>2</label>
    </ligand>
</feature>
<dbReference type="InterPro" id="IPR002933">
    <property type="entry name" value="Peptidase_M20"/>
</dbReference>
<dbReference type="NCBIfam" id="NF006771">
    <property type="entry name" value="PRK09290.1-5"/>
    <property type="match status" value="1"/>
</dbReference>
<dbReference type="GO" id="GO:0046872">
    <property type="term" value="F:metal ion binding"/>
    <property type="evidence" value="ECO:0007669"/>
    <property type="project" value="UniProtKB-KW"/>
</dbReference>
<dbReference type="RefSeq" id="WP_180092559.1">
    <property type="nucleotide sequence ID" value="NZ_JACCGK010000010.1"/>
</dbReference>
<feature type="binding site" evidence="3">
    <location>
        <position position="187"/>
    </location>
    <ligand>
        <name>Zn(2+)</name>
        <dbReference type="ChEBI" id="CHEBI:29105"/>
        <label>1</label>
    </ligand>
</feature>
<dbReference type="EMBL" id="JACCGK010000010">
    <property type="protein sequence ID" value="NYT73291.1"/>
    <property type="molecule type" value="Genomic_DNA"/>
</dbReference>
<dbReference type="Gene3D" id="3.30.70.360">
    <property type="match status" value="1"/>
</dbReference>
<evidence type="ECO:0000256" key="1">
    <source>
        <dbReference type="ARBA" id="ARBA00006153"/>
    </source>
</evidence>
<dbReference type="Gene3D" id="3.40.630.10">
    <property type="entry name" value="Zn peptidases"/>
    <property type="match status" value="1"/>
</dbReference>
<evidence type="ECO:0000313" key="6">
    <source>
        <dbReference type="Proteomes" id="UP000520876"/>
    </source>
</evidence>